<proteinExistence type="predicted"/>
<keyword evidence="2" id="KW-1185">Reference proteome</keyword>
<protein>
    <submittedName>
        <fullName evidence="1">Uncharacterized protein</fullName>
    </submittedName>
</protein>
<comment type="caution">
    <text evidence="1">The sequence shown here is derived from an EMBL/GenBank/DDBJ whole genome shotgun (WGS) entry which is preliminary data.</text>
</comment>
<dbReference type="Proteomes" id="UP001167357">
    <property type="component" value="Unassembled WGS sequence"/>
</dbReference>
<dbReference type="RefSeq" id="WP_249045389.1">
    <property type="nucleotide sequence ID" value="NZ_JAMBDW010000007.1"/>
</dbReference>
<reference evidence="1" key="1">
    <citation type="submission" date="2022-04" db="EMBL/GenBank/DDBJ databases">
        <title>Genomic comparison of 19 strains of Xanthomonas nasturtii, a newly emerging watercress pathogen.</title>
        <authorList>
            <person name="Harrison J."/>
            <person name="Greer S."/>
            <person name="Hussain R."/>
            <person name="Lascelles D."/>
            <person name="Roberts M."/>
            <person name="Carter B."/>
            <person name="Bryning A."/>
            <person name="Carroll S."/>
            <person name="Aspin A."/>
            <person name="Cruz L."/>
            <person name="Cruz J."/>
            <person name="Grant M."/>
            <person name="Vicente J."/>
            <person name="Studholme D.J."/>
        </authorList>
    </citation>
    <scope>NUCLEOTIDE SEQUENCE</scope>
    <source>
        <strain evidence="1">10016B</strain>
    </source>
</reference>
<gene>
    <name evidence="1" type="ORF">M3O51_00600</name>
</gene>
<organism evidence="1 2">
    <name type="scientific">Xanthomonas nasturtii</name>
    <dbReference type="NCBI Taxonomy" id="1843581"/>
    <lineage>
        <taxon>Bacteria</taxon>
        <taxon>Pseudomonadati</taxon>
        <taxon>Pseudomonadota</taxon>
        <taxon>Gammaproteobacteria</taxon>
        <taxon>Lysobacterales</taxon>
        <taxon>Lysobacteraceae</taxon>
        <taxon>Xanthomonas</taxon>
    </lineage>
</organism>
<evidence type="ECO:0000313" key="1">
    <source>
        <dbReference type="EMBL" id="MCL1549857.1"/>
    </source>
</evidence>
<name>A0ABT0LL74_9XANT</name>
<sequence length="99" mass="11340">MVARKVRLFKLVRGPDLAHVWASAAPADCTQLTCPADGDYCLELRLFGPPAWRTQPVSSFVDLRLWGAYLQRLQSLRAFALQDVWVEDWYQQVMPVPVH</sequence>
<evidence type="ECO:0000313" key="2">
    <source>
        <dbReference type="Proteomes" id="UP001167357"/>
    </source>
</evidence>
<accession>A0ABT0LL74</accession>
<dbReference type="EMBL" id="JAMBED010000001">
    <property type="protein sequence ID" value="MCL1549857.1"/>
    <property type="molecule type" value="Genomic_DNA"/>
</dbReference>